<proteinExistence type="predicted"/>
<evidence type="ECO:0000256" key="1">
    <source>
        <dbReference type="SAM" id="SignalP"/>
    </source>
</evidence>
<reference evidence="2" key="2">
    <citation type="journal article" date="2015" name="Fish Shellfish Immunol.">
        <title>Early steps in the European eel (Anguilla anguilla)-Vibrio vulnificus interaction in the gills: Role of the RtxA13 toxin.</title>
        <authorList>
            <person name="Callol A."/>
            <person name="Pajuelo D."/>
            <person name="Ebbesson L."/>
            <person name="Teles M."/>
            <person name="MacKenzie S."/>
            <person name="Amaro C."/>
        </authorList>
    </citation>
    <scope>NUCLEOTIDE SEQUENCE</scope>
</reference>
<sequence>MNWYADCEPGLTPNISALLMLLWLNGSESPQPCSKIYCVFPGEWRLLQQQKGGLPHGFEMRCSTSMLGAMFRCPHFGNVVYHL</sequence>
<feature type="chain" id="PRO_5002434743" description="Secreted protein" evidence="1">
    <location>
        <begin position="30"/>
        <end position="83"/>
    </location>
</feature>
<feature type="signal peptide" evidence="1">
    <location>
        <begin position="1"/>
        <end position="29"/>
    </location>
</feature>
<accession>A0A0E9WS91</accession>
<dbReference type="AlphaFoldDB" id="A0A0E9WS91"/>
<dbReference type="EMBL" id="GBXM01015411">
    <property type="protein sequence ID" value="JAH93166.1"/>
    <property type="molecule type" value="Transcribed_RNA"/>
</dbReference>
<keyword evidence="1" id="KW-0732">Signal</keyword>
<evidence type="ECO:0008006" key="3">
    <source>
        <dbReference type="Google" id="ProtNLM"/>
    </source>
</evidence>
<name>A0A0E9WS91_ANGAN</name>
<organism evidence="2">
    <name type="scientific">Anguilla anguilla</name>
    <name type="common">European freshwater eel</name>
    <name type="synonym">Muraena anguilla</name>
    <dbReference type="NCBI Taxonomy" id="7936"/>
    <lineage>
        <taxon>Eukaryota</taxon>
        <taxon>Metazoa</taxon>
        <taxon>Chordata</taxon>
        <taxon>Craniata</taxon>
        <taxon>Vertebrata</taxon>
        <taxon>Euteleostomi</taxon>
        <taxon>Actinopterygii</taxon>
        <taxon>Neopterygii</taxon>
        <taxon>Teleostei</taxon>
        <taxon>Anguilliformes</taxon>
        <taxon>Anguillidae</taxon>
        <taxon>Anguilla</taxon>
    </lineage>
</organism>
<protein>
    <recommendedName>
        <fullName evidence="3">Secreted protein</fullName>
    </recommendedName>
</protein>
<reference evidence="2" key="1">
    <citation type="submission" date="2014-11" db="EMBL/GenBank/DDBJ databases">
        <authorList>
            <person name="Amaro Gonzalez C."/>
        </authorList>
    </citation>
    <scope>NUCLEOTIDE SEQUENCE</scope>
</reference>
<evidence type="ECO:0000313" key="2">
    <source>
        <dbReference type="EMBL" id="JAH93166.1"/>
    </source>
</evidence>